<evidence type="ECO:0000256" key="5">
    <source>
        <dbReference type="ARBA" id="ARBA00022989"/>
    </source>
</evidence>
<gene>
    <name evidence="9" type="ORF">EI74_0659</name>
</gene>
<evidence type="ECO:0000313" key="10">
    <source>
        <dbReference type="Proteomes" id="UP000295518"/>
    </source>
</evidence>
<keyword evidence="4 7" id="KW-0812">Transmembrane</keyword>
<feature type="transmembrane region" description="Helical" evidence="8">
    <location>
        <begin position="172"/>
        <end position="194"/>
    </location>
</feature>
<evidence type="ECO:0000256" key="2">
    <source>
        <dbReference type="ARBA" id="ARBA00006175"/>
    </source>
</evidence>
<name>A0A4R6IB17_9MOLU</name>
<feature type="transmembrane region" description="Helical" evidence="8">
    <location>
        <begin position="142"/>
        <end position="160"/>
    </location>
</feature>
<organism evidence="9 10">
    <name type="scientific">Mycoplasma testudineum</name>
    <dbReference type="NCBI Taxonomy" id="244584"/>
    <lineage>
        <taxon>Bacteria</taxon>
        <taxon>Bacillati</taxon>
        <taxon>Mycoplasmatota</taxon>
        <taxon>Mollicutes</taxon>
        <taxon>Mycoplasmataceae</taxon>
        <taxon>Mycoplasma</taxon>
    </lineage>
</organism>
<evidence type="ECO:0000256" key="7">
    <source>
        <dbReference type="RuleBase" id="RU000477"/>
    </source>
</evidence>
<dbReference type="PANTHER" id="PTHR43829">
    <property type="entry name" value="AQUAPORIN OR AQUAGLYCEROPORIN RELATED"/>
    <property type="match status" value="1"/>
</dbReference>
<dbReference type="InterPro" id="IPR023271">
    <property type="entry name" value="Aquaporin-like"/>
</dbReference>
<dbReference type="InterPro" id="IPR000425">
    <property type="entry name" value="MIP"/>
</dbReference>
<evidence type="ECO:0000256" key="8">
    <source>
        <dbReference type="SAM" id="Phobius"/>
    </source>
</evidence>
<sequence length="250" mass="26405">MDWSILGAEFLGTFILIIFGVGVNASVSYSKMFANQPGKWIVVAIGWGLGVFLGVIAANAVGSTNHINPIVTIYATVAGLLPAVQFVPVILMQLLGAFSAALLLDFINWNHIKETDLETVRGSHCTGPAYSNFKEKGLIQNFSYELVGSLALLGMIFALGKSGNSWSNILGPIPVTLIVTAIGISLGSSTGYAINPARDLGPRLAFLVTEAFVAIKTKKVKIGANWGYAWVPVLAPTIAAVIIGLVARFA</sequence>
<evidence type="ECO:0000256" key="3">
    <source>
        <dbReference type="ARBA" id="ARBA00022448"/>
    </source>
</evidence>
<evidence type="ECO:0000256" key="4">
    <source>
        <dbReference type="ARBA" id="ARBA00022692"/>
    </source>
</evidence>
<dbReference type="OrthoDB" id="9807293at2"/>
<feature type="transmembrane region" description="Helical" evidence="8">
    <location>
        <begin position="226"/>
        <end position="247"/>
    </location>
</feature>
<protein>
    <submittedName>
        <fullName evidence="9">Glycerol uptake facilitator protein</fullName>
    </submittedName>
</protein>
<keyword evidence="10" id="KW-1185">Reference proteome</keyword>
<keyword evidence="3 7" id="KW-0813">Transport</keyword>
<feature type="transmembrane region" description="Helical" evidence="8">
    <location>
        <begin position="6"/>
        <end position="28"/>
    </location>
</feature>
<dbReference type="Proteomes" id="UP000295518">
    <property type="component" value="Unassembled WGS sequence"/>
</dbReference>
<accession>A0A4R6IB17</accession>
<dbReference type="Gene3D" id="1.20.1080.10">
    <property type="entry name" value="Glycerol uptake facilitator protein"/>
    <property type="match status" value="1"/>
</dbReference>
<dbReference type="PRINTS" id="PR00783">
    <property type="entry name" value="MINTRINSICP"/>
</dbReference>
<dbReference type="GO" id="GO:0015254">
    <property type="term" value="F:glycerol channel activity"/>
    <property type="evidence" value="ECO:0007669"/>
    <property type="project" value="TreeGrafter"/>
</dbReference>
<keyword evidence="6 8" id="KW-0472">Membrane</keyword>
<feature type="transmembrane region" description="Helical" evidence="8">
    <location>
        <begin position="40"/>
        <end position="61"/>
    </location>
</feature>
<dbReference type="RefSeq" id="WP_094254816.1">
    <property type="nucleotide sequence ID" value="NZ_NNCE01000006.1"/>
</dbReference>
<reference evidence="9 10" key="1">
    <citation type="submission" date="2019-03" db="EMBL/GenBank/DDBJ databases">
        <title>Genomic Encyclopedia of Archaeal and Bacterial Type Strains, Phase II (KMG-II): from individual species to whole genera.</title>
        <authorList>
            <person name="Goeker M."/>
        </authorList>
    </citation>
    <scope>NUCLEOTIDE SEQUENCE [LARGE SCALE GENOMIC DNA]</scope>
    <source>
        <strain evidence="9 10">ATCC 700618</strain>
    </source>
</reference>
<evidence type="ECO:0000256" key="6">
    <source>
        <dbReference type="ARBA" id="ARBA00023136"/>
    </source>
</evidence>
<dbReference type="SUPFAM" id="SSF81338">
    <property type="entry name" value="Aquaporin-like"/>
    <property type="match status" value="1"/>
</dbReference>
<keyword evidence="5 8" id="KW-1133">Transmembrane helix</keyword>
<evidence type="ECO:0000256" key="1">
    <source>
        <dbReference type="ARBA" id="ARBA00004141"/>
    </source>
</evidence>
<dbReference type="Pfam" id="PF00230">
    <property type="entry name" value="MIP"/>
    <property type="match status" value="1"/>
</dbReference>
<comment type="similarity">
    <text evidence="2 7">Belongs to the MIP/aquaporin (TC 1.A.8) family.</text>
</comment>
<comment type="subcellular location">
    <subcellularLocation>
        <location evidence="1">Membrane</location>
        <topology evidence="1">Multi-pass membrane protein</topology>
    </subcellularLocation>
</comment>
<dbReference type="PANTHER" id="PTHR43829:SF9">
    <property type="entry name" value="AQUAPORIN-9"/>
    <property type="match status" value="1"/>
</dbReference>
<dbReference type="InterPro" id="IPR050363">
    <property type="entry name" value="MIP/Aquaporin"/>
</dbReference>
<dbReference type="GO" id="GO:0005886">
    <property type="term" value="C:plasma membrane"/>
    <property type="evidence" value="ECO:0007669"/>
    <property type="project" value="TreeGrafter"/>
</dbReference>
<evidence type="ECO:0000313" key="9">
    <source>
        <dbReference type="EMBL" id="TDO19390.1"/>
    </source>
</evidence>
<proteinExistence type="inferred from homology"/>
<feature type="transmembrane region" description="Helical" evidence="8">
    <location>
        <begin position="73"/>
        <end position="104"/>
    </location>
</feature>
<dbReference type="AlphaFoldDB" id="A0A4R6IB17"/>
<dbReference type="EMBL" id="SNWN01000014">
    <property type="protein sequence ID" value="TDO19390.1"/>
    <property type="molecule type" value="Genomic_DNA"/>
</dbReference>
<comment type="caution">
    <text evidence="9">The sequence shown here is derived from an EMBL/GenBank/DDBJ whole genome shotgun (WGS) entry which is preliminary data.</text>
</comment>